<evidence type="ECO:0000256" key="1">
    <source>
        <dbReference type="SAM" id="Coils"/>
    </source>
</evidence>
<feature type="region of interest" description="Disordered" evidence="2">
    <location>
        <begin position="96"/>
        <end position="138"/>
    </location>
</feature>
<dbReference type="Proteomes" id="UP001164746">
    <property type="component" value="Chromosome 3"/>
</dbReference>
<name>A0ABY7DLB8_MYAAR</name>
<feature type="region of interest" description="Disordered" evidence="2">
    <location>
        <begin position="573"/>
        <end position="592"/>
    </location>
</feature>
<evidence type="ECO:0000313" key="4">
    <source>
        <dbReference type="Proteomes" id="UP001164746"/>
    </source>
</evidence>
<dbReference type="PANTHER" id="PTHR11505">
    <property type="entry name" value="L1 TRANSPOSABLE ELEMENT-RELATED"/>
    <property type="match status" value="1"/>
</dbReference>
<feature type="compositionally biased region" description="Polar residues" evidence="2">
    <location>
        <begin position="539"/>
        <end position="554"/>
    </location>
</feature>
<dbReference type="InterPro" id="IPR004244">
    <property type="entry name" value="Transposase_22"/>
</dbReference>
<feature type="non-terminal residue" evidence="3">
    <location>
        <position position="954"/>
    </location>
</feature>
<reference evidence="3" key="1">
    <citation type="submission" date="2022-11" db="EMBL/GenBank/DDBJ databases">
        <title>Centuries of genome instability and evolution in soft-shell clam transmissible cancer (bioRxiv).</title>
        <authorList>
            <person name="Hart S.F.M."/>
            <person name="Yonemitsu M.A."/>
            <person name="Giersch R.M."/>
            <person name="Beal B.F."/>
            <person name="Arriagada G."/>
            <person name="Davis B.W."/>
            <person name="Ostrander E.A."/>
            <person name="Goff S.P."/>
            <person name="Metzger M.J."/>
        </authorList>
    </citation>
    <scope>NUCLEOTIDE SEQUENCE</scope>
    <source>
        <strain evidence="3">MELC-2E11</strain>
        <tissue evidence="3">Siphon/mantle</tissue>
    </source>
</reference>
<evidence type="ECO:0000313" key="3">
    <source>
        <dbReference type="EMBL" id="WAQ97751.1"/>
    </source>
</evidence>
<keyword evidence="4" id="KW-1185">Reference proteome</keyword>
<proteinExistence type="predicted"/>
<organism evidence="3 4">
    <name type="scientific">Mya arenaria</name>
    <name type="common">Soft-shell clam</name>
    <dbReference type="NCBI Taxonomy" id="6604"/>
    <lineage>
        <taxon>Eukaryota</taxon>
        <taxon>Metazoa</taxon>
        <taxon>Spiralia</taxon>
        <taxon>Lophotrochozoa</taxon>
        <taxon>Mollusca</taxon>
        <taxon>Bivalvia</taxon>
        <taxon>Autobranchia</taxon>
        <taxon>Heteroconchia</taxon>
        <taxon>Euheterodonta</taxon>
        <taxon>Imparidentia</taxon>
        <taxon>Neoheterodontei</taxon>
        <taxon>Myida</taxon>
        <taxon>Myoidea</taxon>
        <taxon>Myidae</taxon>
        <taxon>Mya</taxon>
    </lineage>
</organism>
<feature type="coiled-coil region" evidence="1">
    <location>
        <begin position="325"/>
        <end position="352"/>
    </location>
</feature>
<keyword evidence="1" id="KW-0175">Coiled coil</keyword>
<dbReference type="InterPro" id="IPR036691">
    <property type="entry name" value="Endo/exonu/phosph_ase_sf"/>
</dbReference>
<accession>A0ABY7DLB8</accession>
<sequence>MCPNIQDKSDVNMCPNIQDKSDVNMCPNIQDKSDVNMCPNIQDKSDVNMCPNIQDKSDVNMCLNIQDKSDQPKKPTPNALSMSYNEVTIVKTGIQTLSGMPNKNKSGSKGGGGNQQSNSQQTTLQQQSPNPPQMFMNSASSNTYTQELLGQTRDVLYGPNPGHLNNINMTDNGNGYMYQVHQNAGMNPGMQHVQVNQPLTQNSLNNSVPLQIGPTMDNGIPPWAASLCQQMNNLTSVIEQQNNKWQNMASNVGAQNERLIKIESQLSEMSSVKTSIMKNNSDINKIQSEMNNIKTKISDFDSSVQEYSNICDDITSNTSGFDMTLSEIEKRMARLEKQQEDIKLRQDKTDERSIDTQWRTMRENLIFSGIPEINHATFKERGEDCEQTIQNIIKNDMNVEREILFDRVHRLGKYNRNHQYPRPIIAKFTFYKDREYIRQTAHSSLGGTDYYVKEQFPPEIESERKLLYGPAREARENKENKVRLVKDKLYINGQRYAPKERPNNPLNRQNEQFRSDNNSFQRTARWSSNVNQEERTRWSRTFTRSQPTSGWRNAENTIPLRNAFAALGTETQKGIETPRQSHAGKKKATSPLENVDTFKKYKENGSHSDSEENVESTVLIDLVVDSQTDTQPPLEGQGEQSNEPSASAETSSDEEAEIVQNFDICDIPITRKCIDQNVNNYGNQMIEFCKNNNTFILNGRINPDYDNPKLTCKNTSTVDYFISTSDVFQNVIELKILDFCSLLSDVHCPVELKLKSKYTNSPDTQTKANKDSTTKIKYWDQEKSELFSNNIDLTKVAEMEMKLDNLGTIHNIDQTSVNNITDDIAHLYTDCSKVTFGRVKTKIAKENTYNYRNPWFDSTCINTRNKYHKTKRAYNKYKTQALKELLKSVSKEYKCTLRKARNKHSETKVERLRQLKTKNPKQYWKILNSGNKGKSPTASLDSFYNFFKTLNETD</sequence>
<gene>
    <name evidence="3" type="ORF">MAR_022124</name>
</gene>
<evidence type="ECO:0000256" key="2">
    <source>
        <dbReference type="SAM" id="MobiDB-lite"/>
    </source>
</evidence>
<dbReference type="Gene3D" id="3.60.10.10">
    <property type="entry name" value="Endonuclease/exonuclease/phosphatase"/>
    <property type="match status" value="1"/>
</dbReference>
<dbReference type="EMBL" id="CP111014">
    <property type="protein sequence ID" value="WAQ97751.1"/>
    <property type="molecule type" value="Genomic_DNA"/>
</dbReference>
<feature type="region of interest" description="Disordered" evidence="2">
    <location>
        <begin position="628"/>
        <end position="654"/>
    </location>
</feature>
<protein>
    <submittedName>
        <fullName evidence="3">Uncharacterized protein</fullName>
    </submittedName>
</protein>
<dbReference type="Gene3D" id="3.30.70.1820">
    <property type="entry name" value="L1 transposable element, RRM domain"/>
    <property type="match status" value="1"/>
</dbReference>
<feature type="compositionally biased region" description="Low complexity" evidence="2">
    <location>
        <begin position="115"/>
        <end position="128"/>
    </location>
</feature>
<feature type="region of interest" description="Disordered" evidence="2">
    <location>
        <begin position="494"/>
        <end position="554"/>
    </location>
</feature>
<feature type="compositionally biased region" description="Polar residues" evidence="2">
    <location>
        <begin position="504"/>
        <end position="531"/>
    </location>
</feature>
<dbReference type="SUPFAM" id="SSF57997">
    <property type="entry name" value="Tropomyosin"/>
    <property type="match status" value="1"/>
</dbReference>